<keyword evidence="1" id="KW-1133">Transmembrane helix</keyword>
<keyword evidence="3" id="KW-1185">Reference proteome</keyword>
<name>A0ABW8HBQ7_9ACTN</name>
<proteinExistence type="predicted"/>
<feature type="transmembrane region" description="Helical" evidence="1">
    <location>
        <begin position="82"/>
        <end position="100"/>
    </location>
</feature>
<sequence length="121" mass="12403">MPGIETDALDTAGAVFVAVLAVGCAGWGGLAVLRPGRPPQPITGPVWVVRVWGIAHVLLGVCMAVRMTALLVGAAPAWPMTLLHWVAGPLLLFSVAAAGVSERRARVRAGGVVGGRHGRRG</sequence>
<feature type="transmembrane region" description="Helical" evidence="1">
    <location>
        <begin position="54"/>
        <end position="76"/>
    </location>
</feature>
<dbReference type="RefSeq" id="WP_350890122.1">
    <property type="nucleotide sequence ID" value="NZ_JBEOTR010000005.1"/>
</dbReference>
<reference evidence="2 3" key="1">
    <citation type="submission" date="2024-10" db="EMBL/GenBank/DDBJ databases">
        <title>The Natural Products Discovery Center: Release of the First 8490 Sequenced Strains for Exploring Actinobacteria Biosynthetic Diversity.</title>
        <authorList>
            <person name="Kalkreuter E."/>
            <person name="Kautsar S.A."/>
            <person name="Yang D."/>
            <person name="Bader C.D."/>
            <person name="Teijaro C.N."/>
            <person name="Fluegel L."/>
            <person name="Davis C.M."/>
            <person name="Simpson J.R."/>
            <person name="Lauterbach L."/>
            <person name="Steele A.D."/>
            <person name="Gui C."/>
            <person name="Meng S."/>
            <person name="Li G."/>
            <person name="Viehrig K."/>
            <person name="Ye F."/>
            <person name="Su P."/>
            <person name="Kiefer A.F."/>
            <person name="Nichols A."/>
            <person name="Cepeda A.J."/>
            <person name="Yan W."/>
            <person name="Fan B."/>
            <person name="Jiang Y."/>
            <person name="Adhikari A."/>
            <person name="Zheng C.-J."/>
            <person name="Schuster L."/>
            <person name="Cowan T.M."/>
            <person name="Smanski M.J."/>
            <person name="Chevrette M.G."/>
            <person name="De Carvalho L.P.S."/>
            <person name="Shen B."/>
        </authorList>
    </citation>
    <scope>NUCLEOTIDE SEQUENCE [LARGE SCALE GENOMIC DNA]</scope>
    <source>
        <strain evidence="2 3">NPDC093086</strain>
    </source>
</reference>
<gene>
    <name evidence="2" type="ORF">ACIQFM_18015</name>
</gene>
<keyword evidence="1" id="KW-0812">Transmembrane</keyword>
<dbReference type="EMBL" id="JBIVPC010000009">
    <property type="protein sequence ID" value="MFJ6038144.1"/>
    <property type="molecule type" value="Genomic_DNA"/>
</dbReference>
<evidence type="ECO:0008006" key="4">
    <source>
        <dbReference type="Google" id="ProtNLM"/>
    </source>
</evidence>
<keyword evidence="1" id="KW-0472">Membrane</keyword>
<protein>
    <recommendedName>
        <fullName evidence="4">DUF2306 domain-containing protein</fullName>
    </recommendedName>
</protein>
<comment type="caution">
    <text evidence="2">The sequence shown here is derived from an EMBL/GenBank/DDBJ whole genome shotgun (WGS) entry which is preliminary data.</text>
</comment>
<feature type="transmembrane region" description="Helical" evidence="1">
    <location>
        <begin position="12"/>
        <end position="33"/>
    </location>
</feature>
<evidence type="ECO:0000313" key="3">
    <source>
        <dbReference type="Proteomes" id="UP001617907"/>
    </source>
</evidence>
<organism evidence="2 3">
    <name type="scientific">Streptomyces ardesiacus</name>
    <dbReference type="NCBI Taxonomy" id="285564"/>
    <lineage>
        <taxon>Bacteria</taxon>
        <taxon>Bacillati</taxon>
        <taxon>Actinomycetota</taxon>
        <taxon>Actinomycetes</taxon>
        <taxon>Kitasatosporales</taxon>
        <taxon>Streptomycetaceae</taxon>
        <taxon>Streptomyces</taxon>
    </lineage>
</organism>
<accession>A0ABW8HBQ7</accession>
<evidence type="ECO:0000256" key="1">
    <source>
        <dbReference type="SAM" id="Phobius"/>
    </source>
</evidence>
<evidence type="ECO:0000313" key="2">
    <source>
        <dbReference type="EMBL" id="MFJ6038144.1"/>
    </source>
</evidence>
<dbReference type="Proteomes" id="UP001617907">
    <property type="component" value="Unassembled WGS sequence"/>
</dbReference>